<keyword evidence="7" id="KW-0406">Ion transport</keyword>
<evidence type="ECO:0000256" key="3">
    <source>
        <dbReference type="ARBA" id="ARBA00022475"/>
    </source>
</evidence>
<dbReference type="Gene3D" id="3.30.70.100">
    <property type="match status" value="1"/>
</dbReference>
<dbReference type="Gene3D" id="2.30.30.60">
    <property type="match status" value="1"/>
</dbReference>
<protein>
    <recommendedName>
        <fullName evidence="7">Small-conductance mechanosensitive channel</fullName>
    </recommendedName>
</protein>
<keyword evidence="4 7" id="KW-0812">Transmembrane</keyword>
<keyword evidence="7" id="KW-0407">Ion channel</keyword>
<dbReference type="Pfam" id="PF21082">
    <property type="entry name" value="MS_channel_3rd"/>
    <property type="match status" value="1"/>
</dbReference>
<dbReference type="Gene3D" id="1.10.287.1260">
    <property type="match status" value="1"/>
</dbReference>
<dbReference type="OrthoDB" id="9809206at2"/>
<dbReference type="InterPro" id="IPR045275">
    <property type="entry name" value="MscS_archaea/bacteria_type"/>
</dbReference>
<organism evidence="10 11">
    <name type="scientific">Alkanindiges hydrocarboniclasticus</name>
    <dbReference type="NCBI Taxonomy" id="1907941"/>
    <lineage>
        <taxon>Bacteria</taxon>
        <taxon>Pseudomonadati</taxon>
        <taxon>Pseudomonadota</taxon>
        <taxon>Gammaproteobacteria</taxon>
        <taxon>Moraxellales</taxon>
        <taxon>Moraxellaceae</taxon>
        <taxon>Alkanindiges</taxon>
    </lineage>
</organism>
<reference evidence="10 11" key="1">
    <citation type="submission" date="2016-10" db="EMBL/GenBank/DDBJ databases">
        <title>Draft Genome sequence of Alkanindiges sp. strain H1.</title>
        <authorList>
            <person name="Subhash Y."/>
            <person name="Lee S."/>
        </authorList>
    </citation>
    <scope>NUCLEOTIDE SEQUENCE [LARGE SCALE GENOMIC DNA]</scope>
    <source>
        <strain evidence="10 11">H1</strain>
    </source>
</reference>
<dbReference type="InterPro" id="IPR011014">
    <property type="entry name" value="MscS_channel_TM-2"/>
</dbReference>
<dbReference type="STRING" id="1907941.BKE30_07810"/>
<evidence type="ECO:0000256" key="4">
    <source>
        <dbReference type="ARBA" id="ARBA00022692"/>
    </source>
</evidence>
<dbReference type="InterPro" id="IPR011066">
    <property type="entry name" value="MscS_channel_C_sf"/>
</dbReference>
<evidence type="ECO:0000256" key="1">
    <source>
        <dbReference type="ARBA" id="ARBA00004651"/>
    </source>
</evidence>
<comment type="subunit">
    <text evidence="7">Homoheptamer.</text>
</comment>
<gene>
    <name evidence="10" type="ORF">BKE30_07810</name>
</gene>
<evidence type="ECO:0000313" key="10">
    <source>
        <dbReference type="EMBL" id="ONG40055.1"/>
    </source>
</evidence>
<evidence type="ECO:0000256" key="6">
    <source>
        <dbReference type="ARBA" id="ARBA00023136"/>
    </source>
</evidence>
<dbReference type="SUPFAM" id="SSF50182">
    <property type="entry name" value="Sm-like ribonucleoproteins"/>
    <property type="match status" value="1"/>
</dbReference>
<evidence type="ECO:0000256" key="2">
    <source>
        <dbReference type="ARBA" id="ARBA00008017"/>
    </source>
</evidence>
<evidence type="ECO:0000259" key="8">
    <source>
        <dbReference type="Pfam" id="PF00924"/>
    </source>
</evidence>
<dbReference type="EMBL" id="MLCN01000018">
    <property type="protein sequence ID" value="ONG40055.1"/>
    <property type="molecule type" value="Genomic_DNA"/>
</dbReference>
<dbReference type="PANTHER" id="PTHR30221:SF1">
    <property type="entry name" value="SMALL-CONDUCTANCE MECHANOSENSITIVE CHANNEL"/>
    <property type="match status" value="1"/>
</dbReference>
<keyword evidence="3" id="KW-1003">Cell membrane</keyword>
<feature type="domain" description="Mechanosensitive ion channel MscS" evidence="8">
    <location>
        <begin position="152"/>
        <end position="215"/>
    </location>
</feature>
<keyword evidence="7" id="KW-0997">Cell inner membrane</keyword>
<dbReference type="Proteomes" id="UP000192132">
    <property type="component" value="Unassembled WGS sequence"/>
</dbReference>
<feature type="domain" description="Mechanosensitive ion channel MscS C-terminal" evidence="9">
    <location>
        <begin position="227"/>
        <end position="309"/>
    </location>
</feature>
<comment type="similarity">
    <text evidence="2 7">Belongs to the MscS (TC 1.A.23) family.</text>
</comment>
<keyword evidence="7" id="KW-0813">Transport</keyword>
<proteinExistence type="inferred from homology"/>
<sequence>MAEQTIREAGENTAEAISDATQATATLVQNAGKATTHKVIEKATEYKDVYTTVHEMAQHFWERLPYLLIALTVFIIFWLISKVFKFFVVKTLSGRAKRKQNLVLVLNRIGSTFIVFIGFMIALVIAIPGFTPAQLISALGIGSVAIGFAFKDIFQNMLSGILILLGEPFRIGDEIVSGTFTGVVEDIQIRATYIRTGDGRRIVIPNASLFTNPVTVNTAFVKRQCAFDVGISYQANIQDAKTIILEVLDEVRTIQSQPTPSVQVKTLGDFSIVLHISWWVDVKEVGIGASIDEVQILVKEALTTKGINIPYPIQQLVMDQNTVVPGSDSNASTPAKSEF</sequence>
<evidence type="ECO:0000256" key="5">
    <source>
        <dbReference type="ARBA" id="ARBA00022989"/>
    </source>
</evidence>
<keyword evidence="11" id="KW-1185">Reference proteome</keyword>
<evidence type="ECO:0000256" key="7">
    <source>
        <dbReference type="RuleBase" id="RU369025"/>
    </source>
</evidence>
<dbReference type="InterPro" id="IPR006685">
    <property type="entry name" value="MscS_channel_2nd"/>
</dbReference>
<dbReference type="SUPFAM" id="SSF82689">
    <property type="entry name" value="Mechanosensitive channel protein MscS (YggB), C-terminal domain"/>
    <property type="match status" value="1"/>
</dbReference>
<comment type="caution">
    <text evidence="7">Lacks conserved residue(s) required for the propagation of feature annotation.</text>
</comment>
<dbReference type="InterPro" id="IPR010920">
    <property type="entry name" value="LSM_dom_sf"/>
</dbReference>
<evidence type="ECO:0000313" key="11">
    <source>
        <dbReference type="Proteomes" id="UP000192132"/>
    </source>
</evidence>
<dbReference type="Pfam" id="PF00924">
    <property type="entry name" value="MS_channel_2nd"/>
    <property type="match status" value="1"/>
</dbReference>
<accession>A0A1S8CU52</accession>
<dbReference type="AlphaFoldDB" id="A0A1S8CU52"/>
<dbReference type="GO" id="GO:0005886">
    <property type="term" value="C:plasma membrane"/>
    <property type="evidence" value="ECO:0007669"/>
    <property type="project" value="UniProtKB-SubCell"/>
</dbReference>
<comment type="subcellular location">
    <subcellularLocation>
        <location evidence="7">Cell inner membrane</location>
        <topology evidence="7">Multi-pass membrane protein</topology>
    </subcellularLocation>
    <subcellularLocation>
        <location evidence="1">Cell membrane</location>
        <topology evidence="1">Multi-pass membrane protein</topology>
    </subcellularLocation>
</comment>
<keyword evidence="6 7" id="KW-0472">Membrane</keyword>
<keyword evidence="5 7" id="KW-1133">Transmembrane helix</keyword>
<feature type="transmembrane region" description="Helical" evidence="7">
    <location>
        <begin position="64"/>
        <end position="84"/>
    </location>
</feature>
<dbReference type="InterPro" id="IPR023408">
    <property type="entry name" value="MscS_beta-dom_sf"/>
</dbReference>
<dbReference type="InterPro" id="IPR049278">
    <property type="entry name" value="MS_channel_C"/>
</dbReference>
<dbReference type="RefSeq" id="WP_076878056.1">
    <property type="nucleotide sequence ID" value="NZ_MLCN01000018.1"/>
</dbReference>
<evidence type="ECO:0000259" key="9">
    <source>
        <dbReference type="Pfam" id="PF21082"/>
    </source>
</evidence>
<comment type="function">
    <text evidence="7">Mechanosensitive channel that participates in the regulation of osmotic pressure changes within the cell, opening in response to stretch forces in the membrane lipid bilayer, without the need for other proteins. Contributes to normal resistance to hypoosmotic shock. Forms an ion channel of 1.0 nanosiemens conductance with a slight preference for anions.</text>
</comment>
<dbReference type="SUPFAM" id="SSF82861">
    <property type="entry name" value="Mechanosensitive channel protein MscS (YggB), transmembrane region"/>
    <property type="match status" value="1"/>
</dbReference>
<dbReference type="PANTHER" id="PTHR30221">
    <property type="entry name" value="SMALL-CONDUCTANCE MECHANOSENSITIVE CHANNEL"/>
    <property type="match status" value="1"/>
</dbReference>
<feature type="transmembrane region" description="Helical" evidence="7">
    <location>
        <begin position="105"/>
        <end position="127"/>
    </location>
</feature>
<dbReference type="GO" id="GO:0008381">
    <property type="term" value="F:mechanosensitive monoatomic ion channel activity"/>
    <property type="evidence" value="ECO:0007669"/>
    <property type="project" value="InterPro"/>
</dbReference>
<name>A0A1S8CU52_9GAMM</name>
<comment type="caution">
    <text evidence="10">The sequence shown here is derived from an EMBL/GenBank/DDBJ whole genome shotgun (WGS) entry which is preliminary data.</text>
</comment>